<dbReference type="eggNOG" id="ENOG5033C2W">
    <property type="taxonomic scope" value="Bacteria"/>
</dbReference>
<dbReference type="EMBL" id="AVPT01000002">
    <property type="protein sequence ID" value="KGM57594.1"/>
    <property type="molecule type" value="Genomic_DNA"/>
</dbReference>
<name>A0A0A0F425_9GAMM</name>
<proteinExistence type="predicted"/>
<dbReference type="AlphaFoldDB" id="A0A0A0F425"/>
<reference evidence="1 2" key="1">
    <citation type="journal article" date="2015" name="Stand. Genomic Sci.">
        <title>Genomic information of the arsenic-resistant bacterium Lysobacter arseniciresistens type strain ZS79(T) and comparison of Lysobacter draft genomes.</title>
        <authorList>
            <person name="Liu L."/>
            <person name="Zhang S."/>
            <person name="Luo M."/>
            <person name="Wang G."/>
        </authorList>
    </citation>
    <scope>NUCLEOTIDE SEQUENCE [LARGE SCALE GENOMIC DNA]</scope>
    <source>
        <strain evidence="1 2">ZS79</strain>
    </source>
</reference>
<protein>
    <submittedName>
        <fullName evidence="1">Uncharacterized protein</fullName>
    </submittedName>
</protein>
<sequence length="135" mass="14456">MSPALAALALLAGCATGPTLSETQRQQIYFDHAGAPVNKFSYFGTLHSWEPIGDDALVVWTRPSDAYLLRLASACPRLDVARSISLSDQTGAVFAGLDNVVVLDQSTSIPCRIETIQPLDVKAIRQAEDVARASL</sequence>
<comment type="caution">
    <text evidence="1">The sequence shown here is derived from an EMBL/GenBank/DDBJ whole genome shotgun (WGS) entry which is preliminary data.</text>
</comment>
<evidence type="ECO:0000313" key="2">
    <source>
        <dbReference type="Proteomes" id="UP000029989"/>
    </source>
</evidence>
<organism evidence="1 2">
    <name type="scientific">Lysobacter arseniciresistens ZS79</name>
    <dbReference type="NCBI Taxonomy" id="913325"/>
    <lineage>
        <taxon>Bacteria</taxon>
        <taxon>Pseudomonadati</taxon>
        <taxon>Pseudomonadota</taxon>
        <taxon>Gammaproteobacteria</taxon>
        <taxon>Lysobacterales</taxon>
        <taxon>Lysobacteraceae</taxon>
        <taxon>Novilysobacter</taxon>
    </lineage>
</organism>
<dbReference type="Pfam" id="PF20101">
    <property type="entry name" value="DUF6491"/>
    <property type="match status" value="1"/>
</dbReference>
<gene>
    <name evidence="1" type="ORF">N799_05940</name>
</gene>
<evidence type="ECO:0000313" key="1">
    <source>
        <dbReference type="EMBL" id="KGM57594.1"/>
    </source>
</evidence>
<dbReference type="InterPro" id="IPR045500">
    <property type="entry name" value="DUF6491"/>
</dbReference>
<accession>A0A0A0F425</accession>
<keyword evidence="2" id="KW-1185">Reference proteome</keyword>
<dbReference type="Proteomes" id="UP000029989">
    <property type="component" value="Unassembled WGS sequence"/>
</dbReference>